<feature type="region of interest" description="Disordered" evidence="1">
    <location>
        <begin position="189"/>
        <end position="217"/>
    </location>
</feature>
<reference evidence="2 3" key="1">
    <citation type="submission" date="2018-03" db="EMBL/GenBank/DDBJ databases">
        <authorList>
            <person name="Guldener U."/>
        </authorList>
    </citation>
    <scope>NUCLEOTIDE SEQUENCE [LARGE SCALE GENOMIC DNA]</scope>
    <source>
        <strain evidence="2 3">NBRC100155</strain>
    </source>
</reference>
<name>A0A5C3E685_9BASI</name>
<proteinExistence type="predicted"/>
<dbReference type="AlphaFoldDB" id="A0A5C3E685"/>
<evidence type="ECO:0000313" key="2">
    <source>
        <dbReference type="EMBL" id="SPO26042.1"/>
    </source>
</evidence>
<keyword evidence="3" id="KW-1185">Reference proteome</keyword>
<dbReference type="EMBL" id="OOIN01000013">
    <property type="protein sequence ID" value="SPO26042.1"/>
    <property type="molecule type" value="Genomic_DNA"/>
</dbReference>
<dbReference type="Gene3D" id="3.40.50.1820">
    <property type="entry name" value="alpha/beta hydrolase"/>
    <property type="match status" value="1"/>
</dbReference>
<organism evidence="2 3">
    <name type="scientific">Ustilago trichophora</name>
    <dbReference type="NCBI Taxonomy" id="86804"/>
    <lineage>
        <taxon>Eukaryota</taxon>
        <taxon>Fungi</taxon>
        <taxon>Dikarya</taxon>
        <taxon>Basidiomycota</taxon>
        <taxon>Ustilaginomycotina</taxon>
        <taxon>Ustilaginomycetes</taxon>
        <taxon>Ustilaginales</taxon>
        <taxon>Ustilaginaceae</taxon>
        <taxon>Ustilago</taxon>
    </lineage>
</organism>
<sequence length="348" mass="37065">MPFTPANALFQKKPVALPYFDTDADLPHSLVFAPGLTDTIGTIPYLPRLADSIRNHGFSLVQPQLTCNLGGYGQCTLEGDAQEIASCVSHLRSLPAKQKGKVVLMGHSTGCQDLIAYLLSSTRAADPSTRIDGAILQAPVSDREFFELERKLADSDAVREEMDRELQEATQLVRTGQGAALLPRKDAASISMPTDPSDPPQPADSVATGSTSSGNASAVLSPAMTAYRSWSLRAKGGHDDFFSSDLEDALITATDPGSRTIGRAIKNLQAGVGPNSTITPRILALIGEKDEYVPDGVANILLQRWTELLNGTGGFQATVLKQANHQAAGQVATDHLIQTVDDFLAKLT</sequence>
<protein>
    <submittedName>
        <fullName evidence="2">Uncharacterized protein</fullName>
    </submittedName>
</protein>
<gene>
    <name evidence="2" type="ORF">UTRI_02316</name>
</gene>
<dbReference type="Proteomes" id="UP000324022">
    <property type="component" value="Unassembled WGS sequence"/>
</dbReference>
<dbReference type="Pfam" id="PF08538">
    <property type="entry name" value="DUF1749"/>
    <property type="match status" value="2"/>
</dbReference>
<dbReference type="InterPro" id="IPR013744">
    <property type="entry name" value="SidJ"/>
</dbReference>
<evidence type="ECO:0000256" key="1">
    <source>
        <dbReference type="SAM" id="MobiDB-lite"/>
    </source>
</evidence>
<dbReference type="PANTHER" id="PTHR31591">
    <property type="entry name" value="UPF0613 PROTEIN PB24D3.06C"/>
    <property type="match status" value="1"/>
</dbReference>
<dbReference type="PANTHER" id="PTHR31591:SF1">
    <property type="entry name" value="UPF0613 PROTEIN PB24D3.06C"/>
    <property type="match status" value="1"/>
</dbReference>
<accession>A0A5C3E685</accession>
<evidence type="ECO:0000313" key="3">
    <source>
        <dbReference type="Proteomes" id="UP000324022"/>
    </source>
</evidence>
<feature type="compositionally biased region" description="Low complexity" evidence="1">
    <location>
        <begin position="205"/>
        <end position="217"/>
    </location>
</feature>
<dbReference type="InterPro" id="IPR029058">
    <property type="entry name" value="AB_hydrolase_fold"/>
</dbReference>
<dbReference type="OrthoDB" id="10034502at2759"/>
<dbReference type="SUPFAM" id="SSF53474">
    <property type="entry name" value="alpha/beta-Hydrolases"/>
    <property type="match status" value="1"/>
</dbReference>